<dbReference type="Gene3D" id="2.120.10.80">
    <property type="entry name" value="Kelch-type beta propeller"/>
    <property type="match status" value="1"/>
</dbReference>
<protein>
    <recommendedName>
        <fullName evidence="5">Kelch domain-containing protein 4</fullName>
    </recommendedName>
</protein>
<gene>
    <name evidence="3" type="primary">20213843</name>
    <name evidence="2" type="ORF">HELRODRAFT_65936</name>
</gene>
<dbReference type="GeneID" id="20213843"/>
<dbReference type="Proteomes" id="UP000015101">
    <property type="component" value="Unassembled WGS sequence"/>
</dbReference>
<name>T1FYE5_HELRO</name>
<reference evidence="3" key="3">
    <citation type="submission" date="2015-06" db="UniProtKB">
        <authorList>
            <consortium name="EnsemblMetazoa"/>
        </authorList>
    </citation>
    <scope>IDENTIFICATION</scope>
</reference>
<dbReference type="InParanoid" id="T1FYE5"/>
<evidence type="ECO:0000313" key="4">
    <source>
        <dbReference type="Proteomes" id="UP000015101"/>
    </source>
</evidence>
<organism evidence="3 4">
    <name type="scientific">Helobdella robusta</name>
    <name type="common">Californian leech</name>
    <dbReference type="NCBI Taxonomy" id="6412"/>
    <lineage>
        <taxon>Eukaryota</taxon>
        <taxon>Metazoa</taxon>
        <taxon>Spiralia</taxon>
        <taxon>Lophotrochozoa</taxon>
        <taxon>Annelida</taxon>
        <taxon>Clitellata</taxon>
        <taxon>Hirudinea</taxon>
        <taxon>Rhynchobdellida</taxon>
        <taxon>Glossiphoniidae</taxon>
        <taxon>Helobdella</taxon>
    </lineage>
</organism>
<dbReference type="SUPFAM" id="SSF117281">
    <property type="entry name" value="Kelch motif"/>
    <property type="match status" value="1"/>
</dbReference>
<accession>T1FYE5</accession>
<dbReference type="eggNOG" id="KOG1230">
    <property type="taxonomic scope" value="Eukaryota"/>
</dbReference>
<dbReference type="CTD" id="20213843"/>
<feature type="region of interest" description="Disordered" evidence="1">
    <location>
        <begin position="444"/>
        <end position="494"/>
    </location>
</feature>
<dbReference type="PANTHER" id="PTHR46063">
    <property type="entry name" value="KELCH DOMAIN-CONTAINING PROTEIN"/>
    <property type="match status" value="1"/>
</dbReference>
<dbReference type="PANTHER" id="PTHR46063:SF1">
    <property type="entry name" value="KELCH DOMAIN-CONTAINING PROTEIN 4"/>
    <property type="match status" value="1"/>
</dbReference>
<dbReference type="HOGENOM" id="CLU_008722_3_1_1"/>
<dbReference type="KEGG" id="hro:HELRODRAFT_65936"/>
<reference evidence="2 4" key="2">
    <citation type="journal article" date="2013" name="Nature">
        <title>Insights into bilaterian evolution from three spiralian genomes.</title>
        <authorList>
            <person name="Simakov O."/>
            <person name="Marletaz F."/>
            <person name="Cho S.J."/>
            <person name="Edsinger-Gonzales E."/>
            <person name="Havlak P."/>
            <person name="Hellsten U."/>
            <person name="Kuo D.H."/>
            <person name="Larsson T."/>
            <person name="Lv J."/>
            <person name="Arendt D."/>
            <person name="Savage R."/>
            <person name="Osoegawa K."/>
            <person name="de Jong P."/>
            <person name="Grimwood J."/>
            <person name="Chapman J.A."/>
            <person name="Shapiro H."/>
            <person name="Aerts A."/>
            <person name="Otillar R.P."/>
            <person name="Terry A.Y."/>
            <person name="Boore J.L."/>
            <person name="Grigoriev I.V."/>
            <person name="Lindberg D.R."/>
            <person name="Seaver E.C."/>
            <person name="Weisblat D.A."/>
            <person name="Putnam N.H."/>
            <person name="Rokhsar D.S."/>
        </authorList>
    </citation>
    <scope>NUCLEOTIDE SEQUENCE</scope>
</reference>
<dbReference type="STRING" id="6412.T1FYE5"/>
<dbReference type="EMBL" id="AMQM01000753">
    <property type="status" value="NOT_ANNOTATED_CDS"/>
    <property type="molecule type" value="Genomic_DNA"/>
</dbReference>
<keyword evidence="4" id="KW-1185">Reference proteome</keyword>
<dbReference type="Pfam" id="PF24681">
    <property type="entry name" value="Kelch_KLHDC2_KLHL20_DRC7"/>
    <property type="match status" value="1"/>
</dbReference>
<dbReference type="OrthoDB" id="4447at2759"/>
<dbReference type="InterPro" id="IPR015915">
    <property type="entry name" value="Kelch-typ_b-propeller"/>
</dbReference>
<dbReference type="RefSeq" id="XP_009019333.1">
    <property type="nucleotide sequence ID" value="XM_009021085.1"/>
</dbReference>
<dbReference type="InterPro" id="IPR052588">
    <property type="entry name" value="Kelch_domain_protein"/>
</dbReference>
<dbReference type="OMA" id="PSPRVGC"/>
<evidence type="ECO:0008006" key="5">
    <source>
        <dbReference type="Google" id="ProtNLM"/>
    </source>
</evidence>
<evidence type="ECO:0000313" key="2">
    <source>
        <dbReference type="EMBL" id="ESO01925.1"/>
    </source>
</evidence>
<dbReference type="FunCoup" id="T1FYE5">
    <property type="interactions" value="1280"/>
</dbReference>
<evidence type="ECO:0000313" key="3">
    <source>
        <dbReference type="EnsemblMetazoa" id="HelroP65936"/>
    </source>
</evidence>
<feature type="compositionally biased region" description="Acidic residues" evidence="1">
    <location>
        <begin position="450"/>
        <end position="479"/>
    </location>
</feature>
<sequence>KDDIKLIISWLEDASNSVKVTSEIKCSPPSPRSNVTLNAHPEKDSLIMFGGEYFNGKETVMYNDLFYYNIRSNEWSHVIIPNAPTPRCSHQAETVPQSRGQLWLFGGEYTTRNQSQYYHYNDLWVLHLAERKWEKINSVGAPSPRSGHRMVACRKMLFIFGGFQDNTMAYRYYNDVHAFSLESRTWVKLQLSGLPPSPRSGCVMAVTQDQCHIMVYGGYSKQKVNKDVHKGCIHSDIFMLSYKNKMDEKLSWKWSLAKQYGTIPSPRCSTSLCVTSSNKAVLFGGIRDDEEDEENVEGSCFNDMYLLEIDKCRWHPLILRNVKKLKILEQNVNDRIEHISTSLLNQPTTSTKSDEIFKLVINDTKDIKTKLNPPPSNVGVNDDNPYKTFPTPRMRPMLAAKRGVLYLYGGICEHGSRQITLSDFYSIDLQSMNKWNVLLESQDTSMDWQESSDEEESSSDDDTDDEDDEESSDDDDEDDPTKSGPRKKGNEKFEEYFARTSSTWKMKARKVAEKELIEATSKQLDKAASRMASEYWKKISF</sequence>
<evidence type="ECO:0000256" key="1">
    <source>
        <dbReference type="SAM" id="MobiDB-lite"/>
    </source>
</evidence>
<dbReference type="EnsemblMetazoa" id="HelroT65936">
    <property type="protein sequence ID" value="HelroP65936"/>
    <property type="gene ID" value="HelroG65936"/>
</dbReference>
<dbReference type="AlphaFoldDB" id="T1FYE5"/>
<proteinExistence type="predicted"/>
<reference evidence="4" key="1">
    <citation type="submission" date="2012-12" db="EMBL/GenBank/DDBJ databases">
        <authorList>
            <person name="Hellsten U."/>
            <person name="Grimwood J."/>
            <person name="Chapman J.A."/>
            <person name="Shapiro H."/>
            <person name="Aerts A."/>
            <person name="Otillar R.P."/>
            <person name="Terry A.Y."/>
            <person name="Boore J.L."/>
            <person name="Simakov O."/>
            <person name="Marletaz F."/>
            <person name="Cho S.-J."/>
            <person name="Edsinger-Gonzales E."/>
            <person name="Havlak P."/>
            <person name="Kuo D.-H."/>
            <person name="Larsson T."/>
            <person name="Lv J."/>
            <person name="Arendt D."/>
            <person name="Savage R."/>
            <person name="Osoegawa K."/>
            <person name="de Jong P."/>
            <person name="Lindberg D.R."/>
            <person name="Seaver E.C."/>
            <person name="Weisblat D.A."/>
            <person name="Putnam N.H."/>
            <person name="Grigoriev I.V."/>
            <person name="Rokhsar D.S."/>
        </authorList>
    </citation>
    <scope>NUCLEOTIDE SEQUENCE</scope>
</reference>
<dbReference type="EMBL" id="KB096742">
    <property type="protein sequence ID" value="ESO01925.1"/>
    <property type="molecule type" value="Genomic_DNA"/>
</dbReference>